<evidence type="ECO:0000313" key="2">
    <source>
        <dbReference type="Proteomes" id="UP000324091"/>
    </source>
</evidence>
<dbReference type="Proteomes" id="UP000324091">
    <property type="component" value="Chromosome 21"/>
</dbReference>
<protein>
    <submittedName>
        <fullName evidence="1">Uncharacterized protein</fullName>
    </submittedName>
</protein>
<comment type="caution">
    <text evidence="1">The sequence shown here is derived from an EMBL/GenBank/DDBJ whole genome shotgun (WGS) entry which is preliminary data.</text>
</comment>
<name>A0A5C6NI74_9TELE</name>
<gene>
    <name evidence="1" type="ORF">D4764_21G0006400</name>
</gene>
<keyword evidence="2" id="KW-1185">Reference proteome</keyword>
<proteinExistence type="predicted"/>
<dbReference type="EMBL" id="RHFK02000014">
    <property type="protein sequence ID" value="TWW65740.1"/>
    <property type="molecule type" value="Genomic_DNA"/>
</dbReference>
<reference evidence="1 2" key="1">
    <citation type="submission" date="2019-04" db="EMBL/GenBank/DDBJ databases">
        <title>Chromosome genome assembly for Takifugu flavidus.</title>
        <authorList>
            <person name="Xiao S."/>
        </authorList>
    </citation>
    <scope>NUCLEOTIDE SEQUENCE [LARGE SCALE GENOMIC DNA]</scope>
    <source>
        <strain evidence="1">HTHZ2018</strain>
        <tissue evidence="1">Muscle</tissue>
    </source>
</reference>
<evidence type="ECO:0000313" key="1">
    <source>
        <dbReference type="EMBL" id="TWW65740.1"/>
    </source>
</evidence>
<organism evidence="1 2">
    <name type="scientific">Takifugu flavidus</name>
    <name type="common">sansaifugu</name>
    <dbReference type="NCBI Taxonomy" id="433684"/>
    <lineage>
        <taxon>Eukaryota</taxon>
        <taxon>Metazoa</taxon>
        <taxon>Chordata</taxon>
        <taxon>Craniata</taxon>
        <taxon>Vertebrata</taxon>
        <taxon>Euteleostomi</taxon>
        <taxon>Actinopterygii</taxon>
        <taxon>Neopterygii</taxon>
        <taxon>Teleostei</taxon>
        <taxon>Neoteleostei</taxon>
        <taxon>Acanthomorphata</taxon>
        <taxon>Eupercaria</taxon>
        <taxon>Tetraodontiformes</taxon>
        <taxon>Tetradontoidea</taxon>
        <taxon>Tetraodontidae</taxon>
        <taxon>Takifugu</taxon>
    </lineage>
</organism>
<accession>A0A5C6NI74</accession>
<sequence>MLAAMYMK</sequence>